<dbReference type="InterPro" id="IPR017441">
    <property type="entry name" value="Protein_kinase_ATP_BS"/>
</dbReference>
<feature type="compositionally biased region" description="Low complexity" evidence="7">
    <location>
        <begin position="451"/>
        <end position="471"/>
    </location>
</feature>
<keyword evidence="3 6" id="KW-0547">Nucleotide-binding</keyword>
<evidence type="ECO:0000313" key="10">
    <source>
        <dbReference type="Proteomes" id="UP000045706"/>
    </source>
</evidence>
<dbReference type="GO" id="GO:0000776">
    <property type="term" value="C:kinetochore"/>
    <property type="evidence" value="ECO:0007669"/>
    <property type="project" value="TreeGrafter"/>
</dbReference>
<proteinExistence type="predicted"/>
<feature type="domain" description="Protein kinase" evidence="8">
    <location>
        <begin position="76"/>
        <end position="426"/>
    </location>
</feature>
<evidence type="ECO:0000313" key="9">
    <source>
        <dbReference type="EMBL" id="CRK47848.1"/>
    </source>
</evidence>
<feature type="non-terminal residue" evidence="9">
    <location>
        <position position="659"/>
    </location>
</feature>
<dbReference type="Proteomes" id="UP000045706">
    <property type="component" value="Unassembled WGS sequence"/>
</dbReference>
<dbReference type="InterPro" id="IPR011009">
    <property type="entry name" value="Kinase-like_dom_sf"/>
</dbReference>
<protein>
    <recommendedName>
        <fullName evidence="8">Protein kinase domain-containing protein</fullName>
    </recommendedName>
</protein>
<feature type="compositionally biased region" description="Basic and acidic residues" evidence="7">
    <location>
        <begin position="648"/>
        <end position="659"/>
    </location>
</feature>
<dbReference type="GO" id="GO:0005524">
    <property type="term" value="F:ATP binding"/>
    <property type="evidence" value="ECO:0007669"/>
    <property type="project" value="UniProtKB-UniRule"/>
</dbReference>
<dbReference type="SUPFAM" id="SSF82615">
    <property type="entry name" value="Polo-box domain"/>
    <property type="match status" value="1"/>
</dbReference>
<dbReference type="PROSITE" id="PS00107">
    <property type="entry name" value="PROTEIN_KINASE_ATP"/>
    <property type="match status" value="1"/>
</dbReference>
<dbReference type="Pfam" id="PF00069">
    <property type="entry name" value="Pkinase"/>
    <property type="match status" value="1"/>
</dbReference>
<name>A0A0G4NN16_VERLO</name>
<feature type="region of interest" description="Disordered" evidence="7">
    <location>
        <begin position="1"/>
        <end position="71"/>
    </location>
</feature>
<feature type="compositionally biased region" description="Polar residues" evidence="7">
    <location>
        <begin position="393"/>
        <end position="402"/>
    </location>
</feature>
<dbReference type="AlphaFoldDB" id="A0A0G4NN16"/>
<feature type="region of interest" description="Disordered" evidence="7">
    <location>
        <begin position="636"/>
        <end position="659"/>
    </location>
</feature>
<keyword evidence="2" id="KW-0808">Transferase</keyword>
<dbReference type="GO" id="GO:0005816">
    <property type="term" value="C:spindle pole body"/>
    <property type="evidence" value="ECO:0007669"/>
    <property type="project" value="TreeGrafter"/>
</dbReference>
<reference evidence="10" key="1">
    <citation type="submission" date="2015-05" db="EMBL/GenBank/DDBJ databases">
        <authorList>
            <person name="Fogelqvist Johan"/>
        </authorList>
    </citation>
    <scope>NUCLEOTIDE SEQUENCE [LARGE SCALE GENOMIC DNA]</scope>
</reference>
<dbReference type="GO" id="GO:0007052">
    <property type="term" value="P:mitotic spindle organization"/>
    <property type="evidence" value="ECO:0007669"/>
    <property type="project" value="TreeGrafter"/>
</dbReference>
<dbReference type="CDD" id="cd13118">
    <property type="entry name" value="POLO_box_1"/>
    <property type="match status" value="1"/>
</dbReference>
<feature type="binding site" evidence="6">
    <location>
        <position position="105"/>
    </location>
    <ligand>
        <name>ATP</name>
        <dbReference type="ChEBI" id="CHEBI:30616"/>
    </ligand>
</feature>
<feature type="region of interest" description="Disordered" evidence="7">
    <location>
        <begin position="393"/>
        <end position="475"/>
    </location>
</feature>
<dbReference type="SMART" id="SM00220">
    <property type="entry name" value="S_TKc"/>
    <property type="match status" value="1"/>
</dbReference>
<sequence length="659" mass="73422">MMAHRLMAKGGPEMEALSPRDANAGRQMMKTTELKANPVPNPVAKLKAAQGKDHPPPPPDTVVEPPSSDRPDGAVYQVGKLLGKGGFAICHQGYLMPEKKKYALKIVKSQMPSKMQTKFQTELQIHSKMKHRNIVQFLRAFSFNDCTFLVLELCPYGSLMEMYRFAMLTSKPPFQSTSTDEIYRRARERDYEWPTMETAGKLISSEAKDIVATMLEDADRRPEPDSIVQHPFFSCGYLPVEAEMTSKLLTLPPDAPHFYGSRMSTVLQASTMRHLKDMCRECDVGPYARQQAIHTQTWKEMAAEEKSGLTPMIPLAAHIVYRPFDEWLKEQKSYKAGLLSHSMARAESKADAQLPLSQTAPTGLLRAPPQSFAAQQRAQGRPTTTTAAIRTKAQAETLSDTAPSLRPRTVRQYTASDTETDTAPPIRQPQQPPQKPTTSLRRALPKTQSASAIHTQSSSTRSSSPASNQSDASKENNYSTLFSASEQPTPVLGTQPDAILERLQRLQTELERALNARTMAIISAKEKAPPRPKVVTRWVDYTNKFGLGYILDDGGIGCILRDIPTTENGKTSMLPPACMLIRNAEEHSKRDQDLSYTDRHQPVPPREDVHFYENNGEAGLKWYGVPARQFRVPVDERGVAGKMPPGRDPGERLRAPKSE</sequence>
<keyword evidence="4" id="KW-0418">Kinase</keyword>
<organism evidence="9 10">
    <name type="scientific">Verticillium longisporum</name>
    <name type="common">Verticillium dahliae var. longisporum</name>
    <dbReference type="NCBI Taxonomy" id="100787"/>
    <lineage>
        <taxon>Eukaryota</taxon>
        <taxon>Fungi</taxon>
        <taxon>Dikarya</taxon>
        <taxon>Ascomycota</taxon>
        <taxon>Pezizomycotina</taxon>
        <taxon>Sordariomycetes</taxon>
        <taxon>Hypocreomycetidae</taxon>
        <taxon>Glomerellales</taxon>
        <taxon>Plectosphaerellaceae</taxon>
        <taxon>Verticillium</taxon>
    </lineage>
</organism>
<feature type="compositionally biased region" description="Pro residues" evidence="7">
    <location>
        <begin position="426"/>
        <end position="435"/>
    </location>
</feature>
<dbReference type="GO" id="GO:0005634">
    <property type="term" value="C:nucleus"/>
    <property type="evidence" value="ECO:0007669"/>
    <property type="project" value="TreeGrafter"/>
</dbReference>
<dbReference type="Gene3D" id="1.10.510.10">
    <property type="entry name" value="Transferase(Phosphotransferase) domain 1"/>
    <property type="match status" value="1"/>
</dbReference>
<keyword evidence="1" id="KW-0723">Serine/threonine-protein kinase</keyword>
<dbReference type="SUPFAM" id="SSF56112">
    <property type="entry name" value="Protein kinase-like (PK-like)"/>
    <property type="match status" value="1"/>
</dbReference>
<evidence type="ECO:0000256" key="2">
    <source>
        <dbReference type="ARBA" id="ARBA00022679"/>
    </source>
</evidence>
<dbReference type="GO" id="GO:0004674">
    <property type="term" value="F:protein serine/threonine kinase activity"/>
    <property type="evidence" value="ECO:0007669"/>
    <property type="project" value="UniProtKB-KW"/>
</dbReference>
<evidence type="ECO:0000256" key="6">
    <source>
        <dbReference type="PROSITE-ProRule" id="PRU10141"/>
    </source>
</evidence>
<dbReference type="GO" id="GO:0005737">
    <property type="term" value="C:cytoplasm"/>
    <property type="evidence" value="ECO:0007669"/>
    <property type="project" value="TreeGrafter"/>
</dbReference>
<dbReference type="InterPro" id="IPR036947">
    <property type="entry name" value="POLO_box_dom_sf"/>
</dbReference>
<dbReference type="InterPro" id="IPR000719">
    <property type="entry name" value="Prot_kinase_dom"/>
</dbReference>
<dbReference type="PANTHER" id="PTHR24345:SF0">
    <property type="entry name" value="CELL CYCLE SERINE_THREONINE-PROTEIN KINASE CDC5_MSD2"/>
    <property type="match status" value="1"/>
</dbReference>
<dbReference type="Gene3D" id="3.30.1120.30">
    <property type="entry name" value="POLO box domain"/>
    <property type="match status" value="1"/>
</dbReference>
<gene>
    <name evidence="9" type="ORF">BN1723_007781</name>
</gene>
<dbReference type="PROSITE" id="PS50011">
    <property type="entry name" value="PROTEIN_KINASE_DOM"/>
    <property type="match status" value="1"/>
</dbReference>
<accession>A0A0G4NN16</accession>
<keyword evidence="5 6" id="KW-0067">ATP-binding</keyword>
<dbReference type="FunFam" id="3.30.1120.30:FF:000004">
    <property type="entry name" value="Serine/threonine-protein kinase"/>
    <property type="match status" value="1"/>
</dbReference>
<dbReference type="Gene3D" id="3.30.200.20">
    <property type="entry name" value="Phosphorylase Kinase, domain 1"/>
    <property type="match status" value="1"/>
</dbReference>
<dbReference type="PANTHER" id="PTHR24345">
    <property type="entry name" value="SERINE/THREONINE-PROTEIN KINASE PLK"/>
    <property type="match status" value="1"/>
</dbReference>
<dbReference type="InterPro" id="IPR033701">
    <property type="entry name" value="POLO_box_1"/>
</dbReference>
<evidence type="ECO:0000256" key="3">
    <source>
        <dbReference type="ARBA" id="ARBA00022741"/>
    </source>
</evidence>
<evidence type="ECO:0000256" key="4">
    <source>
        <dbReference type="ARBA" id="ARBA00022777"/>
    </source>
</evidence>
<dbReference type="GO" id="GO:0000922">
    <property type="term" value="C:spindle pole"/>
    <property type="evidence" value="ECO:0007669"/>
    <property type="project" value="TreeGrafter"/>
</dbReference>
<evidence type="ECO:0000256" key="5">
    <source>
        <dbReference type="ARBA" id="ARBA00022840"/>
    </source>
</evidence>
<evidence type="ECO:0000256" key="7">
    <source>
        <dbReference type="SAM" id="MobiDB-lite"/>
    </source>
</evidence>
<evidence type="ECO:0000259" key="8">
    <source>
        <dbReference type="PROSITE" id="PS50011"/>
    </source>
</evidence>
<feature type="region of interest" description="Disordered" evidence="7">
    <location>
        <begin position="586"/>
        <end position="606"/>
    </location>
</feature>
<dbReference type="EMBL" id="CVQI01037050">
    <property type="protein sequence ID" value="CRK47848.1"/>
    <property type="molecule type" value="Genomic_DNA"/>
</dbReference>
<evidence type="ECO:0000256" key="1">
    <source>
        <dbReference type="ARBA" id="ARBA00022527"/>
    </source>
</evidence>